<dbReference type="GO" id="GO:0006417">
    <property type="term" value="P:regulation of translation"/>
    <property type="evidence" value="ECO:0007669"/>
    <property type="project" value="TreeGrafter"/>
</dbReference>
<sequence length="244" mass="25542">MTADIHLLTGAYAADALPDDERRFFEQHLGVCAACAQEVTELQATAARLGAAAAEPPPPALRARVLAQIDQTRQEAPPPREEHAGPAGGAPWWQRLLVPAAAIVAVVAVGLGVLVGDLRGRLDALEQDQTRVAELMAAPDAQWVEHAGEGGALVRVVVAPSRGEAMLLVDNMPPAPHEHVYELWLIDDAGATPAALFDVDDDGRVSRMLDGDFAGTAAIGVTIEPDGGSPQPSGDPVMVLELDT</sequence>
<keyword evidence="3" id="KW-1003">Cell membrane</keyword>
<evidence type="ECO:0000256" key="1">
    <source>
        <dbReference type="ARBA" id="ARBA00004167"/>
    </source>
</evidence>
<evidence type="ECO:0000313" key="12">
    <source>
        <dbReference type="Proteomes" id="UP000650511"/>
    </source>
</evidence>
<gene>
    <name evidence="11" type="ORF">GCM10011354_15370</name>
</gene>
<feature type="domain" description="Putative zinc-finger" evidence="10">
    <location>
        <begin position="4"/>
        <end position="36"/>
    </location>
</feature>
<dbReference type="RefSeq" id="WP_130651188.1">
    <property type="nucleotide sequence ID" value="NZ_BMHA01000005.1"/>
</dbReference>
<accession>A0A8J3ADX3</accession>
<dbReference type="GO" id="GO:0016989">
    <property type="term" value="F:sigma factor antagonist activity"/>
    <property type="evidence" value="ECO:0007669"/>
    <property type="project" value="TreeGrafter"/>
</dbReference>
<dbReference type="InterPro" id="IPR027383">
    <property type="entry name" value="Znf_put"/>
</dbReference>
<evidence type="ECO:0000256" key="2">
    <source>
        <dbReference type="ARBA" id="ARBA00004236"/>
    </source>
</evidence>
<evidence type="ECO:0000259" key="10">
    <source>
        <dbReference type="Pfam" id="PF13490"/>
    </source>
</evidence>
<keyword evidence="5" id="KW-1133">Transmembrane helix</keyword>
<keyword evidence="12" id="KW-1185">Reference proteome</keyword>
<evidence type="ECO:0000256" key="5">
    <source>
        <dbReference type="ARBA" id="ARBA00022989"/>
    </source>
</evidence>
<dbReference type="EMBL" id="BMHA01000005">
    <property type="protein sequence ID" value="GGI05695.1"/>
    <property type="molecule type" value="Genomic_DNA"/>
</dbReference>
<dbReference type="PANTHER" id="PTHR37461">
    <property type="entry name" value="ANTI-SIGMA-K FACTOR RSKA"/>
    <property type="match status" value="1"/>
</dbReference>
<comment type="subcellular location">
    <subcellularLocation>
        <location evidence="2">Cell membrane</location>
    </subcellularLocation>
    <subcellularLocation>
        <location evidence="1">Membrane</location>
        <topology evidence="1">Single-pass membrane protein</topology>
    </subcellularLocation>
</comment>
<dbReference type="GO" id="GO:0005886">
    <property type="term" value="C:plasma membrane"/>
    <property type="evidence" value="ECO:0007669"/>
    <property type="project" value="UniProtKB-SubCell"/>
</dbReference>
<organism evidence="11 12">
    <name type="scientific">Egicoccus halophilus</name>
    <dbReference type="NCBI Taxonomy" id="1670830"/>
    <lineage>
        <taxon>Bacteria</taxon>
        <taxon>Bacillati</taxon>
        <taxon>Actinomycetota</taxon>
        <taxon>Nitriliruptoria</taxon>
        <taxon>Egicoccales</taxon>
        <taxon>Egicoccaceae</taxon>
        <taxon>Egicoccus</taxon>
    </lineage>
</organism>
<dbReference type="Proteomes" id="UP000650511">
    <property type="component" value="Unassembled WGS sequence"/>
</dbReference>
<evidence type="ECO:0000256" key="3">
    <source>
        <dbReference type="ARBA" id="ARBA00022475"/>
    </source>
</evidence>
<dbReference type="InterPro" id="IPR051474">
    <property type="entry name" value="Anti-sigma-K/W_factor"/>
</dbReference>
<dbReference type="Gene3D" id="1.10.10.1320">
    <property type="entry name" value="Anti-sigma factor, zinc-finger domain"/>
    <property type="match status" value="1"/>
</dbReference>
<dbReference type="Pfam" id="PF13490">
    <property type="entry name" value="zf-HC2"/>
    <property type="match status" value="1"/>
</dbReference>
<dbReference type="Pfam" id="PF10099">
    <property type="entry name" value="RskA_C"/>
    <property type="match status" value="1"/>
</dbReference>
<evidence type="ECO:0000259" key="9">
    <source>
        <dbReference type="Pfam" id="PF10099"/>
    </source>
</evidence>
<reference evidence="11" key="2">
    <citation type="submission" date="2020-09" db="EMBL/GenBank/DDBJ databases">
        <authorList>
            <person name="Sun Q."/>
            <person name="Zhou Y."/>
        </authorList>
    </citation>
    <scope>NUCLEOTIDE SEQUENCE</scope>
    <source>
        <strain evidence="11">CGMCC 1.14988</strain>
    </source>
</reference>
<proteinExistence type="predicted"/>
<evidence type="ECO:0000256" key="7">
    <source>
        <dbReference type="ARBA" id="ARBA00029829"/>
    </source>
</evidence>
<dbReference type="OrthoDB" id="153510at2"/>
<evidence type="ECO:0000313" key="11">
    <source>
        <dbReference type="EMBL" id="GGI05695.1"/>
    </source>
</evidence>
<feature type="domain" description="Anti-sigma K factor RskA C-terminal" evidence="9">
    <location>
        <begin position="100"/>
        <end position="235"/>
    </location>
</feature>
<reference evidence="11" key="1">
    <citation type="journal article" date="2014" name="Int. J. Syst. Evol. Microbiol.">
        <title>Complete genome sequence of Corynebacterium casei LMG S-19264T (=DSM 44701T), isolated from a smear-ripened cheese.</title>
        <authorList>
            <consortium name="US DOE Joint Genome Institute (JGI-PGF)"/>
            <person name="Walter F."/>
            <person name="Albersmeier A."/>
            <person name="Kalinowski J."/>
            <person name="Ruckert C."/>
        </authorList>
    </citation>
    <scope>NUCLEOTIDE SEQUENCE</scope>
    <source>
        <strain evidence="11">CGMCC 1.14988</strain>
    </source>
</reference>
<evidence type="ECO:0000256" key="4">
    <source>
        <dbReference type="ARBA" id="ARBA00022692"/>
    </source>
</evidence>
<dbReference type="InterPro" id="IPR041916">
    <property type="entry name" value="Anti_sigma_zinc_sf"/>
</dbReference>
<keyword evidence="6" id="KW-0472">Membrane</keyword>
<evidence type="ECO:0000256" key="8">
    <source>
        <dbReference type="ARBA" id="ARBA00030803"/>
    </source>
</evidence>
<comment type="caution">
    <text evidence="11">The sequence shown here is derived from an EMBL/GenBank/DDBJ whole genome shotgun (WGS) entry which is preliminary data.</text>
</comment>
<name>A0A8J3ADX3_9ACTN</name>
<protein>
    <recommendedName>
        <fullName evidence="8">Regulator of SigK</fullName>
    </recommendedName>
    <alternativeName>
        <fullName evidence="7">Sigma-K anti-sigma factor RskA</fullName>
    </alternativeName>
</protein>
<dbReference type="PANTHER" id="PTHR37461:SF1">
    <property type="entry name" value="ANTI-SIGMA-K FACTOR RSKA"/>
    <property type="match status" value="1"/>
</dbReference>
<keyword evidence="4" id="KW-0812">Transmembrane</keyword>
<evidence type="ECO:0000256" key="6">
    <source>
        <dbReference type="ARBA" id="ARBA00023136"/>
    </source>
</evidence>
<dbReference type="InterPro" id="IPR018764">
    <property type="entry name" value="RskA_C"/>
</dbReference>
<dbReference type="AlphaFoldDB" id="A0A8J3ADX3"/>